<dbReference type="Proteomes" id="UP000233100">
    <property type="component" value="Chromosome 10"/>
</dbReference>
<feature type="region of interest" description="Disordered" evidence="1">
    <location>
        <begin position="274"/>
        <end position="300"/>
    </location>
</feature>
<feature type="region of interest" description="Disordered" evidence="1">
    <location>
        <begin position="131"/>
        <end position="150"/>
    </location>
</feature>
<organism evidence="2 3">
    <name type="scientific">Macaca fascicularis</name>
    <name type="common">Crab-eating macaque</name>
    <name type="synonym">Cynomolgus monkey</name>
    <dbReference type="NCBI Taxonomy" id="9541"/>
    <lineage>
        <taxon>Eukaryota</taxon>
        <taxon>Metazoa</taxon>
        <taxon>Chordata</taxon>
        <taxon>Craniata</taxon>
        <taxon>Vertebrata</taxon>
        <taxon>Euteleostomi</taxon>
        <taxon>Mammalia</taxon>
        <taxon>Eutheria</taxon>
        <taxon>Euarchontoglires</taxon>
        <taxon>Primates</taxon>
        <taxon>Haplorrhini</taxon>
        <taxon>Catarrhini</taxon>
        <taxon>Cercopithecidae</taxon>
        <taxon>Cercopithecinae</taxon>
        <taxon>Macaca</taxon>
    </lineage>
</organism>
<dbReference type="GeneTree" id="ENSGT00960000191698"/>
<dbReference type="Bgee" id="ENSMFAG00000034617">
    <property type="expression patterns" value="Expressed in liver and 13 other cell types or tissues"/>
</dbReference>
<name>A0A7N9CVK2_MACFA</name>
<reference evidence="2 3" key="1">
    <citation type="submission" date="2013-03" db="EMBL/GenBank/DDBJ databases">
        <authorList>
            <person name="Warren W."/>
            <person name="Wilson R.K."/>
        </authorList>
    </citation>
    <scope>NUCLEOTIDE SEQUENCE</scope>
</reference>
<protein>
    <submittedName>
        <fullName evidence="2">Uncharacterized protein</fullName>
    </submittedName>
</protein>
<feature type="compositionally biased region" description="Pro residues" evidence="1">
    <location>
        <begin position="282"/>
        <end position="300"/>
    </location>
</feature>
<proteinExistence type="predicted"/>
<sequence length="413" mass="43632">MRMGAIPVTASSQQCLTFQGPRRPAEARCRRSRPRRHLDDEGFPLRNSVLTNGPPRPQYRPKTSPNSSITPNEVSKADGPQVQAGRKRRRASNAGGPQTRGAASFGRKERGLESVATPRIRTLKANGNPLARLWGRATPSGRSGTRPGLAGEQHKWVTARLPLAQRSDQLGQKTRIHACAGPVLDPNQRPLRHHACAHYSRQAGTHAPQPASTYVPDEIREPRPLLQSHAPAVRQDNKHMRKSACLPPPPLPCGPSLSALCHLTVVVAGSGCGGASSAGRPLPTPQPGPGPGPPLPPLPTPVGYGKVQVAAGCPRAVVAAVATGPNGAAESLSGEALRVRPVQGPGPAAQPHHAGGGHCLGPQTLWLTWGVQKSQKKSFWSTCPPWGSPCSEVRPTTSLNTTVTPSATKWHSS</sequence>
<evidence type="ECO:0000256" key="1">
    <source>
        <dbReference type="SAM" id="MobiDB-lite"/>
    </source>
</evidence>
<feature type="compositionally biased region" description="Polar residues" evidence="1">
    <location>
        <begin position="61"/>
        <end position="73"/>
    </location>
</feature>
<reference evidence="2" key="3">
    <citation type="submission" date="2025-09" db="UniProtKB">
        <authorList>
            <consortium name="Ensembl"/>
        </authorList>
    </citation>
    <scope>IDENTIFICATION</scope>
</reference>
<reference evidence="2" key="2">
    <citation type="submission" date="2025-08" db="UniProtKB">
        <authorList>
            <consortium name="Ensembl"/>
        </authorList>
    </citation>
    <scope>IDENTIFICATION</scope>
</reference>
<keyword evidence="3" id="KW-1185">Reference proteome</keyword>
<dbReference type="Ensembl" id="ENSMFAT00000095810.1">
    <property type="protein sequence ID" value="ENSMFAP00000054495.1"/>
    <property type="gene ID" value="ENSMFAG00000034617.2"/>
</dbReference>
<evidence type="ECO:0000313" key="3">
    <source>
        <dbReference type="Proteomes" id="UP000233100"/>
    </source>
</evidence>
<accession>A0A7N9CVK2</accession>
<feature type="region of interest" description="Disordered" evidence="1">
    <location>
        <begin position="1"/>
        <end position="118"/>
    </location>
</feature>
<evidence type="ECO:0000313" key="2">
    <source>
        <dbReference type="Ensembl" id="ENSMFAP00000054495.1"/>
    </source>
</evidence>
<dbReference type="AlphaFoldDB" id="A0A7N9CVK2"/>